<reference evidence="2" key="1">
    <citation type="journal article" date="2019" name="Int. J. Syst. Evol. Microbiol.">
        <title>The Global Catalogue of Microorganisms (GCM) 10K type strain sequencing project: providing services to taxonomists for standard genome sequencing and annotation.</title>
        <authorList>
            <consortium name="The Broad Institute Genomics Platform"/>
            <consortium name="The Broad Institute Genome Sequencing Center for Infectious Disease"/>
            <person name="Wu L."/>
            <person name="Ma J."/>
        </authorList>
    </citation>
    <scope>NUCLEOTIDE SEQUENCE [LARGE SCALE GENOMIC DNA]</scope>
    <source>
        <strain evidence="2">JCM 17494</strain>
    </source>
</reference>
<dbReference type="Gene3D" id="2.130.10.10">
    <property type="entry name" value="YVTN repeat-like/Quinoprotein amine dehydrogenase"/>
    <property type="match status" value="1"/>
</dbReference>
<keyword evidence="2" id="KW-1185">Reference proteome</keyword>
<dbReference type="PANTHER" id="PTHR47197:SF3">
    <property type="entry name" value="DIHYDRO-HEME D1 DEHYDROGENASE"/>
    <property type="match status" value="1"/>
</dbReference>
<evidence type="ECO:0008006" key="3">
    <source>
        <dbReference type="Google" id="ProtNLM"/>
    </source>
</evidence>
<dbReference type="Proteomes" id="UP001500711">
    <property type="component" value="Unassembled WGS sequence"/>
</dbReference>
<dbReference type="InterPro" id="IPR011048">
    <property type="entry name" value="Haem_d1_sf"/>
</dbReference>
<dbReference type="PANTHER" id="PTHR47197">
    <property type="entry name" value="PROTEIN NIRF"/>
    <property type="match status" value="1"/>
</dbReference>
<sequence length="180" mass="20066">MRNASFSSQDLEHDAATLEPVATVDLPRGGHIVDLKMSPSGDRLYALRHFESAAPVPEPPAAVLVIDPATRKLIHTIPYPNPRSIDVSPDGRRLWLVQNNHGAFDQLVAFDTENNFTELVSLRLDKKYRYRQVMVHRNGQPWVLGTTPREGTVSQIDGDTGKVIRTVPFTGMPVYLASLR</sequence>
<dbReference type="InterPro" id="IPR015943">
    <property type="entry name" value="WD40/YVTN_repeat-like_dom_sf"/>
</dbReference>
<evidence type="ECO:0000313" key="1">
    <source>
        <dbReference type="EMBL" id="GAA3690276.1"/>
    </source>
</evidence>
<organism evidence="1 2">
    <name type="scientific">Lentzea roselyniae</name>
    <dbReference type="NCBI Taxonomy" id="531940"/>
    <lineage>
        <taxon>Bacteria</taxon>
        <taxon>Bacillati</taxon>
        <taxon>Actinomycetota</taxon>
        <taxon>Actinomycetes</taxon>
        <taxon>Pseudonocardiales</taxon>
        <taxon>Pseudonocardiaceae</taxon>
        <taxon>Lentzea</taxon>
    </lineage>
</organism>
<evidence type="ECO:0000313" key="2">
    <source>
        <dbReference type="Proteomes" id="UP001500711"/>
    </source>
</evidence>
<comment type="caution">
    <text evidence="1">The sequence shown here is derived from an EMBL/GenBank/DDBJ whole genome shotgun (WGS) entry which is preliminary data.</text>
</comment>
<dbReference type="RefSeq" id="WP_346137357.1">
    <property type="nucleotide sequence ID" value="NZ_BAABBE010000092.1"/>
</dbReference>
<protein>
    <recommendedName>
        <fullName evidence="3">40-residue YVTN family beta-propeller repeat-containing protein</fullName>
    </recommendedName>
</protein>
<dbReference type="InterPro" id="IPR051200">
    <property type="entry name" value="Host-pathogen_enzymatic-act"/>
</dbReference>
<gene>
    <name evidence="1" type="ORF">GCM10022267_91040</name>
</gene>
<dbReference type="EMBL" id="BAABBE010000092">
    <property type="protein sequence ID" value="GAA3690276.1"/>
    <property type="molecule type" value="Genomic_DNA"/>
</dbReference>
<name>A0ABP7CL08_9PSEU</name>
<proteinExistence type="predicted"/>
<dbReference type="SUPFAM" id="SSF51004">
    <property type="entry name" value="C-terminal (heme d1) domain of cytochrome cd1-nitrite reductase"/>
    <property type="match status" value="1"/>
</dbReference>
<accession>A0ABP7CL08</accession>